<name>A0A0F9S225_9ZZZZ</name>
<reference evidence="1" key="1">
    <citation type="journal article" date="2015" name="Nature">
        <title>Complex archaea that bridge the gap between prokaryotes and eukaryotes.</title>
        <authorList>
            <person name="Spang A."/>
            <person name="Saw J.H."/>
            <person name="Jorgensen S.L."/>
            <person name="Zaremba-Niedzwiedzka K."/>
            <person name="Martijn J."/>
            <person name="Lind A.E."/>
            <person name="van Eijk R."/>
            <person name="Schleper C."/>
            <person name="Guy L."/>
            <person name="Ettema T.J."/>
        </authorList>
    </citation>
    <scope>NUCLEOTIDE SEQUENCE</scope>
</reference>
<dbReference type="EMBL" id="LAZR01000851">
    <property type="protein sequence ID" value="KKN56272.1"/>
    <property type="molecule type" value="Genomic_DNA"/>
</dbReference>
<protein>
    <submittedName>
        <fullName evidence="1">Uncharacterized protein</fullName>
    </submittedName>
</protein>
<organism evidence="1">
    <name type="scientific">marine sediment metagenome</name>
    <dbReference type="NCBI Taxonomy" id="412755"/>
    <lineage>
        <taxon>unclassified sequences</taxon>
        <taxon>metagenomes</taxon>
        <taxon>ecological metagenomes</taxon>
    </lineage>
</organism>
<dbReference type="AlphaFoldDB" id="A0A0F9S225"/>
<evidence type="ECO:0000313" key="1">
    <source>
        <dbReference type="EMBL" id="KKN56272.1"/>
    </source>
</evidence>
<sequence>MATSMKYPKELPSSVSITIGEEIRIITDALAELSITPYFGFWGVDEVMKTKIGSGCQVAVVRLIESYPTMQEAKAYIEGFMAGRKNRIKVKKT</sequence>
<proteinExistence type="predicted"/>
<gene>
    <name evidence="1" type="ORF">LCGC14_0574170</name>
</gene>
<accession>A0A0F9S225</accession>
<comment type="caution">
    <text evidence="1">The sequence shown here is derived from an EMBL/GenBank/DDBJ whole genome shotgun (WGS) entry which is preliminary data.</text>
</comment>